<evidence type="ECO:0000313" key="4">
    <source>
        <dbReference type="Proteomes" id="UP000676409"/>
    </source>
</evidence>
<feature type="signal peptide" evidence="2">
    <location>
        <begin position="1"/>
        <end position="24"/>
    </location>
</feature>
<keyword evidence="2" id="KW-1134">Transmembrane beta strand</keyword>
<dbReference type="Gene3D" id="2.20.200.10">
    <property type="entry name" value="Outer membrane efflux proteins (OEP)"/>
    <property type="match status" value="1"/>
</dbReference>
<proteinExistence type="inferred from homology"/>
<evidence type="ECO:0000313" key="3">
    <source>
        <dbReference type="EMBL" id="QUD88075.1"/>
    </source>
</evidence>
<evidence type="ECO:0000256" key="2">
    <source>
        <dbReference type="RuleBase" id="RU362097"/>
    </source>
</evidence>
<gene>
    <name evidence="3" type="ORF">KCG34_24090</name>
</gene>
<feature type="chain" id="PRO_5038163946" evidence="2">
    <location>
        <begin position="25"/>
        <end position="481"/>
    </location>
</feature>
<organism evidence="3 4">
    <name type="scientific">Phenylobacterium montanum</name>
    <dbReference type="NCBI Taxonomy" id="2823693"/>
    <lineage>
        <taxon>Bacteria</taxon>
        <taxon>Pseudomonadati</taxon>
        <taxon>Pseudomonadota</taxon>
        <taxon>Alphaproteobacteria</taxon>
        <taxon>Caulobacterales</taxon>
        <taxon>Caulobacteraceae</taxon>
        <taxon>Phenylobacterium</taxon>
    </lineage>
</organism>
<keyword evidence="2" id="KW-0449">Lipoprotein</keyword>
<keyword evidence="4" id="KW-1185">Reference proteome</keyword>
<comment type="similarity">
    <text evidence="1 2">Belongs to the outer membrane factor (OMF) (TC 1.B.17) family.</text>
</comment>
<evidence type="ECO:0000256" key="1">
    <source>
        <dbReference type="ARBA" id="ARBA00007613"/>
    </source>
</evidence>
<name>A0A975FZE0_9CAUL</name>
<dbReference type="InterPro" id="IPR003423">
    <property type="entry name" value="OMP_efflux"/>
</dbReference>
<comment type="subcellular location">
    <subcellularLocation>
        <location evidence="2">Cell membrane</location>
        <topology evidence="2">Lipid-anchor</topology>
    </subcellularLocation>
</comment>
<dbReference type="RefSeq" id="WP_211938126.1">
    <property type="nucleotide sequence ID" value="NZ_CP073078.1"/>
</dbReference>
<dbReference type="PANTHER" id="PTHR30203">
    <property type="entry name" value="OUTER MEMBRANE CATION EFFLUX PROTEIN"/>
    <property type="match status" value="1"/>
</dbReference>
<dbReference type="GO" id="GO:0005886">
    <property type="term" value="C:plasma membrane"/>
    <property type="evidence" value="ECO:0007669"/>
    <property type="project" value="UniProtKB-SubCell"/>
</dbReference>
<dbReference type="PROSITE" id="PS51257">
    <property type="entry name" value="PROKAR_LIPOPROTEIN"/>
    <property type="match status" value="1"/>
</dbReference>
<sequence length="481" mass="49395">MRRPLFLLLAAAGLAGCAVGPRYATPQTPAPAAGSFSSAPAVVTSGDATSPTWWRLYQDPVLDRLVEQALAENLDLKVAAANLDYAEGLVSETRSNLLPSTTLDAGAAYGRSAAANQAAIAAGKSHAKAGWGYSTGFSAAYQVDLFGQVRRAIEAARANAGAAQAAEDAVRVTVAAEATSAYAQACGFAAQAAVARRSLAAAQETFDISRRQREAGAISDFDLARAEAALEQARAAIAPLDGQRRTALLELAALLGKTPSEIPAEAAACVAPPQLAQPLPTGDGATLLRRRPDVRQAERVLASDTARIGVAVAEFYPSVSLGGSIADAAGSVGGLRRPGSISYSLGPLVTWSFPNIALARAHVIEARAQASGALASFDSTVLQALKETEQALTAYGAELDRHGALKAAAARSDEALRLARIQYEAGTISMLDLLTAQATALGADQALAASDQQLALDQVAVFQALGGGWEQAPKVTALKVG</sequence>
<dbReference type="EMBL" id="CP073078">
    <property type="protein sequence ID" value="QUD88075.1"/>
    <property type="molecule type" value="Genomic_DNA"/>
</dbReference>
<dbReference type="SUPFAM" id="SSF56954">
    <property type="entry name" value="Outer membrane efflux proteins (OEP)"/>
    <property type="match status" value="1"/>
</dbReference>
<dbReference type="Gene3D" id="1.20.1600.10">
    <property type="entry name" value="Outer membrane efflux proteins (OEP)"/>
    <property type="match status" value="1"/>
</dbReference>
<dbReference type="NCBIfam" id="TIGR01845">
    <property type="entry name" value="outer_NodT"/>
    <property type="match status" value="1"/>
</dbReference>
<keyword evidence="2" id="KW-0564">Palmitate</keyword>
<reference evidence="3" key="1">
    <citation type="submission" date="2021-04" db="EMBL/GenBank/DDBJ databases">
        <title>The complete genome sequence of Caulobacter sp. S6.</title>
        <authorList>
            <person name="Tang Y."/>
            <person name="Ouyang W."/>
            <person name="Liu Q."/>
            <person name="Huang B."/>
            <person name="Guo Z."/>
            <person name="Lei P."/>
        </authorList>
    </citation>
    <scope>NUCLEOTIDE SEQUENCE</scope>
    <source>
        <strain evidence="3">S6</strain>
    </source>
</reference>
<dbReference type="PANTHER" id="PTHR30203:SF21">
    <property type="entry name" value="OUTER MEMBRANE COMPONENT OF MULTIDRUG EFFLUX PUMP-RELATED"/>
    <property type="match status" value="1"/>
</dbReference>
<dbReference type="AlphaFoldDB" id="A0A975FZE0"/>
<keyword evidence="2" id="KW-0472">Membrane</keyword>
<dbReference type="GO" id="GO:0015562">
    <property type="term" value="F:efflux transmembrane transporter activity"/>
    <property type="evidence" value="ECO:0007669"/>
    <property type="project" value="InterPro"/>
</dbReference>
<dbReference type="InterPro" id="IPR010131">
    <property type="entry name" value="MdtP/NodT-like"/>
</dbReference>
<dbReference type="Pfam" id="PF02321">
    <property type="entry name" value="OEP"/>
    <property type="match status" value="2"/>
</dbReference>
<dbReference type="Proteomes" id="UP000676409">
    <property type="component" value="Chromosome"/>
</dbReference>
<keyword evidence="2" id="KW-0732">Signal</keyword>
<protein>
    <submittedName>
        <fullName evidence="3">Efflux transporter outer membrane subunit</fullName>
    </submittedName>
</protein>
<dbReference type="KEGG" id="caul:KCG34_24090"/>
<accession>A0A975FZE0</accession>
<keyword evidence="2" id="KW-0812">Transmembrane</keyword>